<protein>
    <submittedName>
        <fullName evidence="1">Uncharacterized protein</fullName>
    </submittedName>
</protein>
<proteinExistence type="predicted"/>
<feature type="non-terminal residue" evidence="1">
    <location>
        <position position="1"/>
    </location>
</feature>
<comment type="caution">
    <text evidence="1">The sequence shown here is derived from an EMBL/GenBank/DDBJ whole genome shotgun (WGS) entry which is preliminary data.</text>
</comment>
<evidence type="ECO:0000313" key="1">
    <source>
        <dbReference type="EMBL" id="GFD02473.1"/>
    </source>
</evidence>
<gene>
    <name evidence="1" type="ORF">Tci_874442</name>
</gene>
<organism evidence="1">
    <name type="scientific">Tanacetum cinerariifolium</name>
    <name type="common">Dalmatian daisy</name>
    <name type="synonym">Chrysanthemum cinerariifolium</name>
    <dbReference type="NCBI Taxonomy" id="118510"/>
    <lineage>
        <taxon>Eukaryota</taxon>
        <taxon>Viridiplantae</taxon>
        <taxon>Streptophyta</taxon>
        <taxon>Embryophyta</taxon>
        <taxon>Tracheophyta</taxon>
        <taxon>Spermatophyta</taxon>
        <taxon>Magnoliopsida</taxon>
        <taxon>eudicotyledons</taxon>
        <taxon>Gunneridae</taxon>
        <taxon>Pentapetalae</taxon>
        <taxon>asterids</taxon>
        <taxon>campanulids</taxon>
        <taxon>Asterales</taxon>
        <taxon>Asteraceae</taxon>
        <taxon>Asteroideae</taxon>
        <taxon>Anthemideae</taxon>
        <taxon>Anthemidinae</taxon>
        <taxon>Tanacetum</taxon>
    </lineage>
</organism>
<accession>A0A699SZ76</accession>
<dbReference type="AlphaFoldDB" id="A0A699SZ76"/>
<reference evidence="1" key="1">
    <citation type="journal article" date="2019" name="Sci. Rep.">
        <title>Draft genome of Tanacetum cinerariifolium, the natural source of mosquito coil.</title>
        <authorList>
            <person name="Yamashiro T."/>
            <person name="Shiraishi A."/>
            <person name="Satake H."/>
            <person name="Nakayama K."/>
        </authorList>
    </citation>
    <scope>NUCLEOTIDE SEQUENCE</scope>
</reference>
<dbReference type="EMBL" id="BKCJ011198310">
    <property type="protein sequence ID" value="GFD02473.1"/>
    <property type="molecule type" value="Genomic_DNA"/>
</dbReference>
<sequence length="141" mass="16098">KWENVVDTAILKPSFTSISPRMFKLNLEPLAPKLLQNKDVHRDYIKHSRDHADILREIVENTRALSHIDSNLDSACKYVQIIQEVLVYVRETYPCLSKLSEKLAAATPINKDKKVRFADPLISSSNTQITQDSNKPLLHCT</sequence>
<name>A0A699SZ76_TANCI</name>